<keyword evidence="4" id="KW-1185">Reference proteome</keyword>
<feature type="transmembrane region" description="Helical" evidence="2">
    <location>
        <begin position="28"/>
        <end position="47"/>
    </location>
</feature>
<dbReference type="Proteomes" id="UP000286045">
    <property type="component" value="Unassembled WGS sequence"/>
</dbReference>
<evidence type="ECO:0000313" key="4">
    <source>
        <dbReference type="Proteomes" id="UP000286045"/>
    </source>
</evidence>
<feature type="transmembrane region" description="Helical" evidence="2">
    <location>
        <begin position="119"/>
        <end position="137"/>
    </location>
</feature>
<keyword evidence="2" id="KW-0472">Membrane</keyword>
<name>A0A439D4U1_9PEZI</name>
<dbReference type="InterPro" id="IPR018750">
    <property type="entry name" value="DUF2306_membrane"/>
</dbReference>
<organism evidence="3 4">
    <name type="scientific">Xylaria grammica</name>
    <dbReference type="NCBI Taxonomy" id="363999"/>
    <lineage>
        <taxon>Eukaryota</taxon>
        <taxon>Fungi</taxon>
        <taxon>Dikarya</taxon>
        <taxon>Ascomycota</taxon>
        <taxon>Pezizomycotina</taxon>
        <taxon>Sordariomycetes</taxon>
        <taxon>Xylariomycetidae</taxon>
        <taxon>Xylariales</taxon>
        <taxon>Xylariaceae</taxon>
        <taxon>Xylaria</taxon>
    </lineage>
</organism>
<dbReference type="Pfam" id="PF10067">
    <property type="entry name" value="DUF2306"/>
    <property type="match status" value="1"/>
</dbReference>
<dbReference type="EMBL" id="RYZI01000155">
    <property type="protein sequence ID" value="RWA09426.1"/>
    <property type="molecule type" value="Genomic_DNA"/>
</dbReference>
<feature type="transmembrane region" description="Helical" evidence="2">
    <location>
        <begin position="149"/>
        <end position="169"/>
    </location>
</feature>
<evidence type="ECO:0008006" key="5">
    <source>
        <dbReference type="Google" id="ProtNLM"/>
    </source>
</evidence>
<feature type="transmembrane region" description="Helical" evidence="2">
    <location>
        <begin position="270"/>
        <end position="293"/>
    </location>
</feature>
<evidence type="ECO:0000313" key="3">
    <source>
        <dbReference type="EMBL" id="RWA09426.1"/>
    </source>
</evidence>
<comment type="caution">
    <text evidence="3">The sequence shown here is derived from an EMBL/GenBank/DDBJ whole genome shotgun (WGS) entry which is preliminary data.</text>
</comment>
<feature type="transmembrane region" description="Helical" evidence="2">
    <location>
        <begin position="190"/>
        <end position="213"/>
    </location>
</feature>
<reference evidence="3 4" key="1">
    <citation type="submission" date="2018-12" db="EMBL/GenBank/DDBJ databases">
        <title>Draft genome sequence of Xylaria grammica IHI A82.</title>
        <authorList>
            <person name="Buettner E."/>
            <person name="Kellner H."/>
        </authorList>
    </citation>
    <scope>NUCLEOTIDE SEQUENCE [LARGE SCALE GENOMIC DNA]</scope>
    <source>
        <strain evidence="3 4">IHI A82</strain>
    </source>
</reference>
<dbReference type="AlphaFoldDB" id="A0A439D4U1"/>
<feature type="region of interest" description="Disordered" evidence="1">
    <location>
        <begin position="315"/>
        <end position="363"/>
    </location>
</feature>
<accession>A0A439D4U1</accession>
<keyword evidence="2" id="KW-1133">Transmembrane helix</keyword>
<proteinExistence type="predicted"/>
<evidence type="ECO:0000256" key="1">
    <source>
        <dbReference type="SAM" id="MobiDB-lite"/>
    </source>
</evidence>
<feature type="transmembrane region" description="Helical" evidence="2">
    <location>
        <begin position="85"/>
        <end position="107"/>
    </location>
</feature>
<protein>
    <recommendedName>
        <fullName evidence="5">DUF2306 domain-containing protein</fullName>
    </recommendedName>
</protein>
<evidence type="ECO:0000256" key="2">
    <source>
        <dbReference type="SAM" id="Phobius"/>
    </source>
</evidence>
<keyword evidence="2" id="KW-0812">Transmembrane</keyword>
<gene>
    <name evidence="3" type="ORF">EKO27_g5678</name>
</gene>
<dbReference type="STRING" id="363999.A0A439D4U1"/>
<sequence length="363" mass="39255">MVTSNGPPANAFVASARKVYNPIGFSKGYNFILWFIFVGAFFAFGLARLEYLDFWGVFCSKDGNGGALPGECFYYTRPGRFQIGIILHLATVVPGSILACFQFVPVIRHKLIIVHRINGYIVVLLSVAGTAGALMIARHSAGGGVDVQVFVGMLAILFVGALALAIINVKRLQIEQHRAWMIRAWAFGGVIITTRLGLFVGAIVVSAFGGYYYPQPCDKVNYALGSQDVTLSFYPECASFFSGKNLDQHALVKANFNGDNAMEVGTALNIVFGPAAFLALALHIITAEVYLHLTPIEHERLRNVSYQRQLEAGMKHPGSAGLTSDRLGDANKWAPIPTGGNVSDGEESTKPIIELQPLSPSPE</sequence>